<comment type="similarity">
    <text evidence="7">Belongs to the DVL/RTFL small polypeptides family.</text>
</comment>
<dbReference type="GO" id="GO:0005886">
    <property type="term" value="C:plasma membrane"/>
    <property type="evidence" value="ECO:0007669"/>
    <property type="project" value="UniProtKB-SubCell"/>
</dbReference>
<evidence type="ECO:0000256" key="7">
    <source>
        <dbReference type="ARBA" id="ARBA00024340"/>
    </source>
</evidence>
<dbReference type="PANTHER" id="PTHR33102">
    <property type="entry name" value="DVL19-RELATED-RELATED"/>
    <property type="match status" value="1"/>
</dbReference>
<keyword evidence="5" id="KW-1133">Transmembrane helix</keyword>
<keyword evidence="10" id="KW-1185">Reference proteome</keyword>
<dbReference type="AlphaFoldDB" id="A0A835RPS6"/>
<dbReference type="Proteomes" id="UP000636800">
    <property type="component" value="Chromosome 2"/>
</dbReference>
<dbReference type="GO" id="GO:0048367">
    <property type="term" value="P:shoot system development"/>
    <property type="evidence" value="ECO:0007669"/>
    <property type="project" value="UniProtKB-ARBA"/>
</dbReference>
<proteinExistence type="inferred from homology"/>
<dbReference type="InterPro" id="IPR012552">
    <property type="entry name" value="DVL"/>
</dbReference>
<dbReference type="OrthoDB" id="1693826at2759"/>
<evidence type="ECO:0000313" key="10">
    <source>
        <dbReference type="Proteomes" id="UP000636800"/>
    </source>
</evidence>
<gene>
    <name evidence="9" type="ORF">HPP92_005263</name>
    <name evidence="8" type="ORF">HPP92_005548</name>
</gene>
<evidence type="ECO:0000256" key="2">
    <source>
        <dbReference type="ARBA" id="ARBA00022473"/>
    </source>
</evidence>
<keyword evidence="2" id="KW-0217">Developmental protein</keyword>
<reference evidence="10 11" key="1">
    <citation type="journal article" date="2020" name="Nat. Food">
        <title>A phased Vanilla planifolia genome enables genetic improvement of flavour and production.</title>
        <authorList>
            <person name="Hasing T."/>
            <person name="Tang H."/>
            <person name="Brym M."/>
            <person name="Khazi F."/>
            <person name="Huang T."/>
            <person name="Chambers A.H."/>
        </authorList>
    </citation>
    <scope>NUCLEOTIDE SEQUENCE [LARGE SCALE GENOMIC DNA]</scope>
    <source>
        <tissue evidence="8">Leaf</tissue>
    </source>
</reference>
<keyword evidence="3" id="KW-1003">Cell membrane</keyword>
<organism evidence="8 10">
    <name type="scientific">Vanilla planifolia</name>
    <name type="common">Vanilla</name>
    <dbReference type="NCBI Taxonomy" id="51239"/>
    <lineage>
        <taxon>Eukaryota</taxon>
        <taxon>Viridiplantae</taxon>
        <taxon>Streptophyta</taxon>
        <taxon>Embryophyta</taxon>
        <taxon>Tracheophyta</taxon>
        <taxon>Spermatophyta</taxon>
        <taxon>Magnoliopsida</taxon>
        <taxon>Liliopsida</taxon>
        <taxon>Asparagales</taxon>
        <taxon>Orchidaceae</taxon>
        <taxon>Vanilloideae</taxon>
        <taxon>Vanilleae</taxon>
        <taxon>Vanilla</taxon>
    </lineage>
</organism>
<evidence type="ECO:0000313" key="11">
    <source>
        <dbReference type="Proteomes" id="UP000639772"/>
    </source>
</evidence>
<evidence type="ECO:0000256" key="4">
    <source>
        <dbReference type="ARBA" id="ARBA00022692"/>
    </source>
</evidence>
<evidence type="ECO:0000256" key="3">
    <source>
        <dbReference type="ARBA" id="ARBA00022475"/>
    </source>
</evidence>
<comment type="caution">
    <text evidence="8">The sequence shown here is derived from an EMBL/GenBank/DDBJ whole genome shotgun (WGS) entry which is preliminary data.</text>
</comment>
<evidence type="ECO:0000256" key="5">
    <source>
        <dbReference type="ARBA" id="ARBA00022989"/>
    </source>
</evidence>
<evidence type="ECO:0000256" key="6">
    <source>
        <dbReference type="ARBA" id="ARBA00023136"/>
    </source>
</evidence>
<dbReference type="Proteomes" id="UP000639772">
    <property type="component" value="Unassembled WGS sequence"/>
</dbReference>
<evidence type="ECO:0000256" key="1">
    <source>
        <dbReference type="ARBA" id="ARBA00004162"/>
    </source>
</evidence>
<dbReference type="Pfam" id="PF08137">
    <property type="entry name" value="DVL"/>
    <property type="match status" value="1"/>
</dbReference>
<sequence length="66" mass="7675">MASTDAAIPAFYFSEASSFQRKEKRAPSDSLGRRCLTMAKHQKTRFYIFRRCVFMLLCWHAHAVSD</sequence>
<dbReference type="InterPro" id="IPR051525">
    <property type="entry name" value="DVL_RTFL_regulatory"/>
</dbReference>
<dbReference type="EMBL" id="JADCNL010000002">
    <property type="protein sequence ID" value="KAG0492150.1"/>
    <property type="molecule type" value="Genomic_DNA"/>
</dbReference>
<accession>A0A835RPS6</accession>
<dbReference type="EMBL" id="JADCNM010000002">
    <property type="protein sequence ID" value="KAG0494269.1"/>
    <property type="molecule type" value="Genomic_DNA"/>
</dbReference>
<keyword evidence="4" id="KW-0812">Transmembrane</keyword>
<protein>
    <submittedName>
        <fullName evidence="8">Uncharacterized protein</fullName>
    </submittedName>
</protein>
<comment type="subcellular location">
    <subcellularLocation>
        <location evidence="1">Cell membrane</location>
        <topology evidence="1">Single-pass membrane protein</topology>
    </subcellularLocation>
</comment>
<evidence type="ECO:0000313" key="9">
    <source>
        <dbReference type="EMBL" id="KAG0494269.1"/>
    </source>
</evidence>
<name>A0A835RPS6_VANPL</name>
<dbReference type="GO" id="GO:0008285">
    <property type="term" value="P:negative regulation of cell population proliferation"/>
    <property type="evidence" value="ECO:0007669"/>
    <property type="project" value="InterPro"/>
</dbReference>
<keyword evidence="6" id="KW-0472">Membrane</keyword>
<evidence type="ECO:0000313" key="8">
    <source>
        <dbReference type="EMBL" id="KAG0492150.1"/>
    </source>
</evidence>